<keyword evidence="6" id="KW-0067">ATP-binding</keyword>
<name>A0A1G7PU02_9BACT</name>
<keyword evidence="9" id="KW-0812">Transmembrane</keyword>
<dbReference type="EC" id="2.7.13.3" evidence="2"/>
<feature type="transmembrane region" description="Helical" evidence="9">
    <location>
        <begin position="436"/>
        <end position="456"/>
    </location>
</feature>
<evidence type="ECO:0000256" key="9">
    <source>
        <dbReference type="SAM" id="Phobius"/>
    </source>
</evidence>
<dbReference type="GO" id="GO:0000155">
    <property type="term" value="F:phosphorelay sensor kinase activity"/>
    <property type="evidence" value="ECO:0007669"/>
    <property type="project" value="InterPro"/>
</dbReference>
<dbReference type="GO" id="GO:0007234">
    <property type="term" value="P:osmosensory signaling via phosphorelay pathway"/>
    <property type="evidence" value="ECO:0007669"/>
    <property type="project" value="TreeGrafter"/>
</dbReference>
<dbReference type="GO" id="GO:0030295">
    <property type="term" value="F:protein kinase activator activity"/>
    <property type="evidence" value="ECO:0007669"/>
    <property type="project" value="TreeGrafter"/>
</dbReference>
<dbReference type="SUPFAM" id="SSF47384">
    <property type="entry name" value="Homodimeric domain of signal transducing histidine kinase"/>
    <property type="match status" value="1"/>
</dbReference>
<dbReference type="InterPro" id="IPR019734">
    <property type="entry name" value="TPR_rpt"/>
</dbReference>
<dbReference type="InterPro" id="IPR005467">
    <property type="entry name" value="His_kinase_dom"/>
</dbReference>
<dbReference type="InterPro" id="IPR036097">
    <property type="entry name" value="HisK_dim/P_sf"/>
</dbReference>
<dbReference type="STRING" id="659014.SAMN04487996_113127"/>
<dbReference type="PANTHER" id="PTHR42878">
    <property type="entry name" value="TWO-COMPONENT HISTIDINE KINASE"/>
    <property type="match status" value="1"/>
</dbReference>
<keyword evidence="13" id="KW-1185">Reference proteome</keyword>
<keyword evidence="10" id="KW-0732">Signal</keyword>
<evidence type="ECO:0000256" key="8">
    <source>
        <dbReference type="SAM" id="Coils"/>
    </source>
</evidence>
<dbReference type="SUPFAM" id="SSF48452">
    <property type="entry name" value="TPR-like"/>
    <property type="match status" value="1"/>
</dbReference>
<feature type="chain" id="PRO_5011495067" description="histidine kinase" evidence="10">
    <location>
        <begin position="21"/>
        <end position="699"/>
    </location>
</feature>
<dbReference type="Gene3D" id="1.10.287.130">
    <property type="match status" value="1"/>
</dbReference>
<dbReference type="GO" id="GO:0005524">
    <property type="term" value="F:ATP binding"/>
    <property type="evidence" value="ECO:0007669"/>
    <property type="project" value="UniProtKB-KW"/>
</dbReference>
<dbReference type="Gene3D" id="1.25.40.10">
    <property type="entry name" value="Tetratricopeptide repeat domain"/>
    <property type="match status" value="2"/>
</dbReference>
<dbReference type="Proteomes" id="UP000198748">
    <property type="component" value="Unassembled WGS sequence"/>
</dbReference>
<dbReference type="SMART" id="SM00028">
    <property type="entry name" value="TPR"/>
    <property type="match status" value="3"/>
</dbReference>
<feature type="coiled-coil region" evidence="8">
    <location>
        <begin position="459"/>
        <end position="490"/>
    </location>
</feature>
<protein>
    <recommendedName>
        <fullName evidence="2">histidine kinase</fullName>
        <ecNumber evidence="2">2.7.13.3</ecNumber>
    </recommendedName>
</protein>
<accession>A0A1G7PU02</accession>
<dbReference type="OrthoDB" id="1269247at2"/>
<evidence type="ECO:0000313" key="12">
    <source>
        <dbReference type="EMBL" id="SDF89802.1"/>
    </source>
</evidence>
<dbReference type="Gene3D" id="3.30.565.10">
    <property type="entry name" value="Histidine kinase-like ATPase, C-terminal domain"/>
    <property type="match status" value="1"/>
</dbReference>
<dbReference type="SUPFAM" id="SSF55874">
    <property type="entry name" value="ATPase domain of HSP90 chaperone/DNA topoisomerase II/histidine kinase"/>
    <property type="match status" value="1"/>
</dbReference>
<dbReference type="PANTHER" id="PTHR42878:SF7">
    <property type="entry name" value="SENSOR HISTIDINE KINASE GLRK"/>
    <property type="match status" value="1"/>
</dbReference>
<gene>
    <name evidence="12" type="ORF">SAMN04487996_113127</name>
</gene>
<feature type="domain" description="Histidine kinase" evidence="11">
    <location>
        <begin position="493"/>
        <end position="699"/>
    </location>
</feature>
<dbReference type="RefSeq" id="WP_090154533.1">
    <property type="nucleotide sequence ID" value="NZ_FNAN01000013.1"/>
</dbReference>
<sequence length="699" mass="80283">MGKHLRFLFALVACGGAAFAQSIPDLSAYKTPQTKLKRLVTICDSLTLHEQHAALHAAAQYGIRITPPADLKRLAYFHYRLGYALETTSKSDSCFRMHEKSLEYAKKARDTRQTVLTLNRLLFLYNNVAGYKGKADASLKEALAMIDTLRNPMDKIELYSSVQNYYSTRGEYEKQVRYLLESIEFKKKLITEGKVKDREYVVSDLMNLGELYIELQQGENGVRYSKEARGYMVSNTDYRNHYYKDMTDAYLLLKQPAMARTYYDSLSAMLEPGNIQPRRRSNKIAADLGFTDYYLNINQPDSAAIYIRRASQLAEKWAPDYLLSQVRYMQGSVYYAQGRYQEALPILVESEDMIRDFGQQMYVALLQSIARCYAAAGDWKKAYAYYDKYAPMRDSLYLESSRKSIADAEALYQNKEKQREIQIKNLQIDEAQKQRIWLISGLAFVSLSLVLLGIIYRNKRRTAALLDEKNRQLNQLIAELEEANRTKAKLFGIISHDLRSPINQVYQFLKLQQLNPDLLNHAQKQQLSEKIQTATGSLLETMEDLLLWSKTQMNQFQPSIEIVRLAQVTDQCLGLLHLNIEARQLTIEQRIPQEVLVETDPYYLQTILRNLLQNAVKAADEQSMVRLDWQEAQRELYIENSGPAFTQAQYESTLAHADKQSSLSGLGLRLVDELSTKSGLAVRFENPADGVTRTVIKFM</sequence>
<dbReference type="CDD" id="cd00082">
    <property type="entry name" value="HisKA"/>
    <property type="match status" value="1"/>
</dbReference>
<dbReference type="PROSITE" id="PS50109">
    <property type="entry name" value="HIS_KIN"/>
    <property type="match status" value="1"/>
</dbReference>
<dbReference type="InterPro" id="IPR003594">
    <property type="entry name" value="HATPase_dom"/>
</dbReference>
<evidence type="ECO:0000256" key="5">
    <source>
        <dbReference type="ARBA" id="ARBA00022777"/>
    </source>
</evidence>
<evidence type="ECO:0000256" key="4">
    <source>
        <dbReference type="ARBA" id="ARBA00022741"/>
    </source>
</evidence>
<proteinExistence type="predicted"/>
<evidence type="ECO:0000256" key="1">
    <source>
        <dbReference type="ARBA" id="ARBA00000085"/>
    </source>
</evidence>
<comment type="catalytic activity">
    <reaction evidence="1">
        <text>ATP + protein L-histidine = ADP + protein N-phospho-L-histidine.</text>
        <dbReference type="EC" id="2.7.13.3"/>
    </reaction>
</comment>
<keyword evidence="9" id="KW-0472">Membrane</keyword>
<dbReference type="SMART" id="SM00387">
    <property type="entry name" value="HATPase_c"/>
    <property type="match status" value="1"/>
</dbReference>
<evidence type="ECO:0000313" key="13">
    <source>
        <dbReference type="Proteomes" id="UP000198748"/>
    </source>
</evidence>
<dbReference type="AlphaFoldDB" id="A0A1G7PU02"/>
<keyword evidence="4" id="KW-0547">Nucleotide-binding</keyword>
<dbReference type="InterPro" id="IPR011990">
    <property type="entry name" value="TPR-like_helical_dom_sf"/>
</dbReference>
<reference evidence="13" key="1">
    <citation type="submission" date="2016-10" db="EMBL/GenBank/DDBJ databases">
        <authorList>
            <person name="Varghese N."/>
            <person name="Submissions S."/>
        </authorList>
    </citation>
    <scope>NUCLEOTIDE SEQUENCE [LARGE SCALE GENOMIC DNA]</scope>
    <source>
        <strain evidence="13">DSM 25329</strain>
    </source>
</reference>
<evidence type="ECO:0000256" key="10">
    <source>
        <dbReference type="SAM" id="SignalP"/>
    </source>
</evidence>
<dbReference type="InterPro" id="IPR003661">
    <property type="entry name" value="HisK_dim/P_dom"/>
</dbReference>
<keyword evidence="3" id="KW-0808">Transferase</keyword>
<dbReference type="Pfam" id="PF02518">
    <property type="entry name" value="HATPase_c"/>
    <property type="match status" value="1"/>
</dbReference>
<feature type="signal peptide" evidence="10">
    <location>
        <begin position="1"/>
        <end position="20"/>
    </location>
</feature>
<keyword evidence="9" id="KW-1133">Transmembrane helix</keyword>
<evidence type="ECO:0000256" key="2">
    <source>
        <dbReference type="ARBA" id="ARBA00012438"/>
    </source>
</evidence>
<evidence type="ECO:0000256" key="6">
    <source>
        <dbReference type="ARBA" id="ARBA00022840"/>
    </source>
</evidence>
<keyword evidence="7" id="KW-0902">Two-component regulatory system</keyword>
<keyword evidence="8" id="KW-0175">Coiled coil</keyword>
<dbReference type="EMBL" id="FNAN01000013">
    <property type="protein sequence ID" value="SDF89802.1"/>
    <property type="molecule type" value="Genomic_DNA"/>
</dbReference>
<evidence type="ECO:0000256" key="3">
    <source>
        <dbReference type="ARBA" id="ARBA00022679"/>
    </source>
</evidence>
<evidence type="ECO:0000256" key="7">
    <source>
        <dbReference type="ARBA" id="ARBA00023012"/>
    </source>
</evidence>
<dbReference type="InterPro" id="IPR050351">
    <property type="entry name" value="BphY/WalK/GraS-like"/>
</dbReference>
<dbReference type="InterPro" id="IPR036890">
    <property type="entry name" value="HATPase_C_sf"/>
</dbReference>
<evidence type="ECO:0000259" key="11">
    <source>
        <dbReference type="PROSITE" id="PS50109"/>
    </source>
</evidence>
<keyword evidence="5 12" id="KW-0418">Kinase</keyword>
<dbReference type="GO" id="GO:0000156">
    <property type="term" value="F:phosphorelay response regulator activity"/>
    <property type="evidence" value="ECO:0007669"/>
    <property type="project" value="TreeGrafter"/>
</dbReference>
<feature type="coiled-coil region" evidence="8">
    <location>
        <begin position="398"/>
        <end position="434"/>
    </location>
</feature>
<organism evidence="12 13">
    <name type="scientific">Dyadobacter soli</name>
    <dbReference type="NCBI Taxonomy" id="659014"/>
    <lineage>
        <taxon>Bacteria</taxon>
        <taxon>Pseudomonadati</taxon>
        <taxon>Bacteroidota</taxon>
        <taxon>Cytophagia</taxon>
        <taxon>Cytophagales</taxon>
        <taxon>Spirosomataceae</taxon>
        <taxon>Dyadobacter</taxon>
    </lineage>
</organism>